<feature type="domain" description="HTH iclR-type" evidence="4">
    <location>
        <begin position="13"/>
        <end position="74"/>
    </location>
</feature>
<dbReference type="GO" id="GO:0003677">
    <property type="term" value="F:DNA binding"/>
    <property type="evidence" value="ECO:0007669"/>
    <property type="project" value="UniProtKB-KW"/>
</dbReference>
<gene>
    <name evidence="6" type="ORF">SAMN05428963_1057</name>
</gene>
<dbReference type="InterPro" id="IPR036388">
    <property type="entry name" value="WH-like_DNA-bd_sf"/>
</dbReference>
<dbReference type="PANTHER" id="PTHR30136">
    <property type="entry name" value="HELIX-TURN-HELIX TRANSCRIPTIONAL REGULATOR, ICLR FAMILY"/>
    <property type="match status" value="1"/>
</dbReference>
<evidence type="ECO:0000259" key="5">
    <source>
        <dbReference type="PROSITE" id="PS51078"/>
    </source>
</evidence>
<dbReference type="EMBL" id="FUXL01000005">
    <property type="protein sequence ID" value="SKA02188.1"/>
    <property type="molecule type" value="Genomic_DNA"/>
</dbReference>
<evidence type="ECO:0000256" key="3">
    <source>
        <dbReference type="ARBA" id="ARBA00023163"/>
    </source>
</evidence>
<feature type="domain" description="IclR-ED" evidence="5">
    <location>
        <begin position="75"/>
        <end position="260"/>
    </location>
</feature>
<reference evidence="6 7" key="1">
    <citation type="submission" date="2017-02" db="EMBL/GenBank/DDBJ databases">
        <authorList>
            <person name="Peterson S.W."/>
        </authorList>
    </citation>
    <scope>NUCLEOTIDE SEQUENCE [LARGE SCALE GENOMIC DNA]</scope>
    <source>
        <strain evidence="6 7">USBA 369</strain>
    </source>
</reference>
<evidence type="ECO:0000313" key="7">
    <source>
        <dbReference type="Proteomes" id="UP000190135"/>
    </source>
</evidence>
<dbReference type="SMART" id="SM00346">
    <property type="entry name" value="HTH_ICLR"/>
    <property type="match status" value="1"/>
</dbReference>
<dbReference type="InterPro" id="IPR005471">
    <property type="entry name" value="Tscrpt_reg_IclR_N"/>
</dbReference>
<dbReference type="AlphaFoldDB" id="A0A1T4QG00"/>
<dbReference type="Gene3D" id="1.10.10.10">
    <property type="entry name" value="Winged helix-like DNA-binding domain superfamily/Winged helix DNA-binding domain"/>
    <property type="match status" value="1"/>
</dbReference>
<organism evidence="6 7">
    <name type="scientific">Consotaella salsifontis</name>
    <dbReference type="NCBI Taxonomy" id="1365950"/>
    <lineage>
        <taxon>Bacteria</taxon>
        <taxon>Pseudomonadati</taxon>
        <taxon>Pseudomonadota</taxon>
        <taxon>Alphaproteobacteria</taxon>
        <taxon>Hyphomicrobiales</taxon>
        <taxon>Aurantimonadaceae</taxon>
        <taxon>Consotaella</taxon>
    </lineage>
</organism>
<dbReference type="SUPFAM" id="SSF55781">
    <property type="entry name" value="GAF domain-like"/>
    <property type="match status" value="1"/>
</dbReference>
<dbReference type="OrthoDB" id="6057486at2"/>
<dbReference type="STRING" id="1365950.SAMN05428963_1057"/>
<dbReference type="InterPro" id="IPR014757">
    <property type="entry name" value="Tscrpt_reg_IclR_C"/>
</dbReference>
<evidence type="ECO:0000256" key="1">
    <source>
        <dbReference type="ARBA" id="ARBA00023015"/>
    </source>
</evidence>
<keyword evidence="3" id="KW-0804">Transcription</keyword>
<protein>
    <submittedName>
        <fullName evidence="6">Transcriptional regulator, IclR family</fullName>
    </submittedName>
</protein>
<dbReference type="PROSITE" id="PS51078">
    <property type="entry name" value="ICLR_ED"/>
    <property type="match status" value="1"/>
</dbReference>
<dbReference type="Pfam" id="PF09339">
    <property type="entry name" value="HTH_IclR"/>
    <property type="match status" value="1"/>
</dbReference>
<keyword evidence="1" id="KW-0805">Transcription regulation</keyword>
<dbReference type="SUPFAM" id="SSF46785">
    <property type="entry name" value="Winged helix' DNA-binding domain"/>
    <property type="match status" value="1"/>
</dbReference>
<dbReference type="InterPro" id="IPR036390">
    <property type="entry name" value="WH_DNA-bd_sf"/>
</dbReference>
<dbReference type="InterPro" id="IPR029016">
    <property type="entry name" value="GAF-like_dom_sf"/>
</dbReference>
<dbReference type="PROSITE" id="PS51077">
    <property type="entry name" value="HTH_ICLR"/>
    <property type="match status" value="1"/>
</dbReference>
<keyword evidence="7" id="KW-1185">Reference proteome</keyword>
<dbReference type="GO" id="GO:0045892">
    <property type="term" value="P:negative regulation of DNA-templated transcription"/>
    <property type="evidence" value="ECO:0007669"/>
    <property type="project" value="TreeGrafter"/>
</dbReference>
<dbReference type="Gene3D" id="3.30.450.40">
    <property type="match status" value="1"/>
</dbReference>
<dbReference type="Pfam" id="PF01614">
    <property type="entry name" value="IclR_C"/>
    <property type="match status" value="1"/>
</dbReference>
<proteinExistence type="predicted"/>
<dbReference type="RefSeq" id="WP_078707931.1">
    <property type="nucleotide sequence ID" value="NZ_FUXL01000005.1"/>
</dbReference>
<name>A0A1T4QG00_9HYPH</name>
<evidence type="ECO:0000313" key="6">
    <source>
        <dbReference type="EMBL" id="SKA02188.1"/>
    </source>
</evidence>
<evidence type="ECO:0000259" key="4">
    <source>
        <dbReference type="PROSITE" id="PS51077"/>
    </source>
</evidence>
<dbReference type="PANTHER" id="PTHR30136:SF24">
    <property type="entry name" value="HTH-TYPE TRANSCRIPTIONAL REPRESSOR ALLR"/>
    <property type="match status" value="1"/>
</dbReference>
<dbReference type="GO" id="GO:0003700">
    <property type="term" value="F:DNA-binding transcription factor activity"/>
    <property type="evidence" value="ECO:0007669"/>
    <property type="project" value="TreeGrafter"/>
</dbReference>
<accession>A0A1T4QG00</accession>
<sequence>MPQPTKTVTAGAAPALRRAIEVLDLLGSVHEPMAAADIARELGIPKSSAHGLIATMMEYELVIRGVDGRIRLGPRLMRWAGGFLGQTNLVSEFEHYFAGATELDDYTITLTVLEGREVVYIACHNSGQPLGLTFRIGMRLPAPYTATGKAQLSTISAGELERLFAEPKDWPAPLTHLGVGSLEQLSAELDAVRRNGYSIDAGQVREGMVCLGAPIKDHSGRALAGIAVSMIRSEATGPLLEALGERIRCAADTLTHRLGN</sequence>
<dbReference type="InterPro" id="IPR050707">
    <property type="entry name" value="HTH_MetabolicPath_Reg"/>
</dbReference>
<dbReference type="Proteomes" id="UP000190135">
    <property type="component" value="Unassembled WGS sequence"/>
</dbReference>
<keyword evidence="2" id="KW-0238">DNA-binding</keyword>
<evidence type="ECO:0000256" key="2">
    <source>
        <dbReference type="ARBA" id="ARBA00023125"/>
    </source>
</evidence>